<sequence>MSTVPVPMDSPRIQSTMKLPVAPEGPASDGSEDRCRYQRAEIKFKGKMIESKVHVSDGLPPTLEWSHQ</sequence>
<accession>A0AAV7TDZ2</accession>
<proteinExistence type="predicted"/>
<evidence type="ECO:0000313" key="2">
    <source>
        <dbReference type="EMBL" id="KAJ1174798.1"/>
    </source>
</evidence>
<dbReference type="EMBL" id="JANPWB010000006">
    <property type="protein sequence ID" value="KAJ1174798.1"/>
    <property type="molecule type" value="Genomic_DNA"/>
</dbReference>
<keyword evidence="3" id="KW-1185">Reference proteome</keyword>
<comment type="caution">
    <text evidence="2">The sequence shown here is derived from an EMBL/GenBank/DDBJ whole genome shotgun (WGS) entry which is preliminary data.</text>
</comment>
<reference evidence="2" key="1">
    <citation type="journal article" date="2022" name="bioRxiv">
        <title>Sequencing and chromosome-scale assembly of the giantPleurodeles waltlgenome.</title>
        <authorList>
            <person name="Brown T."/>
            <person name="Elewa A."/>
            <person name="Iarovenko S."/>
            <person name="Subramanian E."/>
            <person name="Araus A.J."/>
            <person name="Petzold A."/>
            <person name="Susuki M."/>
            <person name="Suzuki K.-i.T."/>
            <person name="Hayashi T."/>
            <person name="Toyoda A."/>
            <person name="Oliveira C."/>
            <person name="Osipova E."/>
            <person name="Leigh N.D."/>
            <person name="Simon A."/>
            <person name="Yun M.H."/>
        </authorList>
    </citation>
    <scope>NUCLEOTIDE SEQUENCE</scope>
    <source>
        <strain evidence="2">20211129_DDA</strain>
        <tissue evidence="2">Liver</tissue>
    </source>
</reference>
<evidence type="ECO:0000313" key="3">
    <source>
        <dbReference type="Proteomes" id="UP001066276"/>
    </source>
</evidence>
<name>A0AAV7TDZ2_PLEWA</name>
<dbReference type="Proteomes" id="UP001066276">
    <property type="component" value="Chromosome 3_2"/>
</dbReference>
<organism evidence="2 3">
    <name type="scientific">Pleurodeles waltl</name>
    <name type="common">Iberian ribbed newt</name>
    <dbReference type="NCBI Taxonomy" id="8319"/>
    <lineage>
        <taxon>Eukaryota</taxon>
        <taxon>Metazoa</taxon>
        <taxon>Chordata</taxon>
        <taxon>Craniata</taxon>
        <taxon>Vertebrata</taxon>
        <taxon>Euteleostomi</taxon>
        <taxon>Amphibia</taxon>
        <taxon>Batrachia</taxon>
        <taxon>Caudata</taxon>
        <taxon>Salamandroidea</taxon>
        <taxon>Salamandridae</taxon>
        <taxon>Pleurodelinae</taxon>
        <taxon>Pleurodeles</taxon>
    </lineage>
</organism>
<protein>
    <submittedName>
        <fullName evidence="2">Uncharacterized protein</fullName>
    </submittedName>
</protein>
<gene>
    <name evidence="2" type="ORF">NDU88_000089</name>
</gene>
<dbReference type="AlphaFoldDB" id="A0AAV7TDZ2"/>
<evidence type="ECO:0000256" key="1">
    <source>
        <dbReference type="SAM" id="MobiDB-lite"/>
    </source>
</evidence>
<feature type="region of interest" description="Disordered" evidence="1">
    <location>
        <begin position="1"/>
        <end position="34"/>
    </location>
</feature>